<evidence type="ECO:0000256" key="1">
    <source>
        <dbReference type="SAM" id="Phobius"/>
    </source>
</evidence>
<comment type="caution">
    <text evidence="2">The sequence shown here is derived from an EMBL/GenBank/DDBJ whole genome shotgun (WGS) entry which is preliminary data.</text>
</comment>
<dbReference type="Proteomes" id="UP001348265">
    <property type="component" value="Unassembled WGS sequence"/>
</dbReference>
<evidence type="ECO:0000313" key="2">
    <source>
        <dbReference type="EMBL" id="MEF3119251.1"/>
    </source>
</evidence>
<keyword evidence="1" id="KW-0472">Membrane</keyword>
<proteinExistence type="predicted"/>
<feature type="transmembrane region" description="Helical" evidence="1">
    <location>
        <begin position="12"/>
        <end position="32"/>
    </location>
</feature>
<keyword evidence="1" id="KW-1133">Transmembrane helix</keyword>
<keyword evidence="3" id="KW-1185">Reference proteome</keyword>
<name>A0ABU7X660_9ACTN</name>
<evidence type="ECO:0008006" key="4">
    <source>
        <dbReference type="Google" id="ProtNLM"/>
    </source>
</evidence>
<organism evidence="2 3">
    <name type="scientific">Streptomyces chrestomyceticus</name>
    <dbReference type="NCBI Taxonomy" id="68185"/>
    <lineage>
        <taxon>Bacteria</taxon>
        <taxon>Bacillati</taxon>
        <taxon>Actinomycetota</taxon>
        <taxon>Actinomycetes</taxon>
        <taxon>Kitasatosporales</taxon>
        <taxon>Streptomycetaceae</taxon>
        <taxon>Streptomyces</taxon>
    </lineage>
</organism>
<feature type="transmembrane region" description="Helical" evidence="1">
    <location>
        <begin position="52"/>
        <end position="71"/>
    </location>
</feature>
<dbReference type="RefSeq" id="WP_331790067.1">
    <property type="nucleotide sequence ID" value="NZ_JAVFKM010000040.1"/>
</dbReference>
<evidence type="ECO:0000313" key="3">
    <source>
        <dbReference type="Proteomes" id="UP001348265"/>
    </source>
</evidence>
<feature type="transmembrane region" description="Helical" evidence="1">
    <location>
        <begin position="108"/>
        <end position="130"/>
    </location>
</feature>
<sequence length="144" mass="15633">MKIRTAKWMQPARGAVVVAVGVAISHVILSAGFAEVRAARRADPYNTWASSFLELGTQILGLGLAMPLVLMLGMRLLGAKEPYLRYVLGCSLVWALGASITIKHVRYLPAGLLPTPLLVGMVLLGALLAFDFRRYRSPGRIEES</sequence>
<feature type="transmembrane region" description="Helical" evidence="1">
    <location>
        <begin position="83"/>
        <end position="102"/>
    </location>
</feature>
<dbReference type="EMBL" id="JAVFKM010000040">
    <property type="protein sequence ID" value="MEF3119251.1"/>
    <property type="molecule type" value="Genomic_DNA"/>
</dbReference>
<gene>
    <name evidence="2" type="ORF">RB636_39505</name>
</gene>
<reference evidence="2 3" key="1">
    <citation type="submission" date="2023-08" db="EMBL/GenBank/DDBJ databases">
        <authorList>
            <person name="Sharma P."/>
            <person name="Verma V."/>
            <person name="Mohan M.K."/>
            <person name="Dubey A.K."/>
        </authorList>
    </citation>
    <scope>NUCLEOTIDE SEQUENCE [LARGE SCALE GENOMIC DNA]</scope>
    <source>
        <strain evidence="2 3">ADP4</strain>
    </source>
</reference>
<keyword evidence="1" id="KW-0812">Transmembrane</keyword>
<accession>A0ABU7X660</accession>
<protein>
    <recommendedName>
        <fullName evidence="4">Integral membrane protein</fullName>
    </recommendedName>
</protein>